<keyword evidence="2" id="KW-1185">Reference proteome</keyword>
<name>A0AAV5K1B0_9ROSI</name>
<reference evidence="1 2" key="1">
    <citation type="journal article" date="2021" name="Commun. Biol.">
        <title>The genome of Shorea leprosula (Dipterocarpaceae) highlights the ecological relevance of drought in aseasonal tropical rainforests.</title>
        <authorList>
            <person name="Ng K.K.S."/>
            <person name="Kobayashi M.J."/>
            <person name="Fawcett J.A."/>
            <person name="Hatakeyama M."/>
            <person name="Paape T."/>
            <person name="Ng C.H."/>
            <person name="Ang C.C."/>
            <person name="Tnah L.H."/>
            <person name="Lee C.T."/>
            <person name="Nishiyama T."/>
            <person name="Sese J."/>
            <person name="O'Brien M.J."/>
            <person name="Copetti D."/>
            <person name="Mohd Noor M.I."/>
            <person name="Ong R.C."/>
            <person name="Putra M."/>
            <person name="Sireger I.Z."/>
            <person name="Indrioko S."/>
            <person name="Kosugi Y."/>
            <person name="Izuno A."/>
            <person name="Isagi Y."/>
            <person name="Lee S.L."/>
            <person name="Shimizu K.K."/>
        </authorList>
    </citation>
    <scope>NUCLEOTIDE SEQUENCE [LARGE SCALE GENOMIC DNA]</scope>
    <source>
        <strain evidence="1">214</strain>
    </source>
</reference>
<organism evidence="1 2">
    <name type="scientific">Rubroshorea leprosula</name>
    <dbReference type="NCBI Taxonomy" id="152421"/>
    <lineage>
        <taxon>Eukaryota</taxon>
        <taxon>Viridiplantae</taxon>
        <taxon>Streptophyta</taxon>
        <taxon>Embryophyta</taxon>
        <taxon>Tracheophyta</taxon>
        <taxon>Spermatophyta</taxon>
        <taxon>Magnoliopsida</taxon>
        <taxon>eudicotyledons</taxon>
        <taxon>Gunneridae</taxon>
        <taxon>Pentapetalae</taxon>
        <taxon>rosids</taxon>
        <taxon>malvids</taxon>
        <taxon>Malvales</taxon>
        <taxon>Dipterocarpaceae</taxon>
        <taxon>Rubroshorea</taxon>
    </lineage>
</organism>
<dbReference type="Proteomes" id="UP001054252">
    <property type="component" value="Unassembled WGS sequence"/>
</dbReference>
<evidence type="ECO:0000313" key="1">
    <source>
        <dbReference type="EMBL" id="GKV18185.1"/>
    </source>
</evidence>
<dbReference type="AlphaFoldDB" id="A0AAV5K1B0"/>
<comment type="caution">
    <text evidence="1">The sequence shown here is derived from an EMBL/GenBank/DDBJ whole genome shotgun (WGS) entry which is preliminary data.</text>
</comment>
<accession>A0AAV5K1B0</accession>
<dbReference type="EMBL" id="BPVZ01000049">
    <property type="protein sequence ID" value="GKV18185.1"/>
    <property type="molecule type" value="Genomic_DNA"/>
</dbReference>
<sequence>MNTVSFELCAFVGSVHECMAFVSLLVLGRDKYPPCQNPSLYDQ</sequence>
<gene>
    <name evidence="1" type="ORF">SLEP1_g28603</name>
</gene>
<protein>
    <submittedName>
        <fullName evidence="1">Uncharacterized protein</fullName>
    </submittedName>
</protein>
<evidence type="ECO:0000313" key="2">
    <source>
        <dbReference type="Proteomes" id="UP001054252"/>
    </source>
</evidence>
<proteinExistence type="predicted"/>